<gene>
    <name evidence="1" type="ORF">GSTENG00023409001</name>
</gene>
<protein>
    <submittedName>
        <fullName evidence="1">(spotted green pufferfish) hypothetical protein</fullName>
    </submittedName>
</protein>
<comment type="caution">
    <text evidence="1">The sequence shown here is derived from an EMBL/GenBank/DDBJ whole genome shotgun (WGS) entry which is preliminary data.</text>
</comment>
<reference evidence="1" key="2">
    <citation type="submission" date="2004-02" db="EMBL/GenBank/DDBJ databases">
        <authorList>
            <consortium name="Genoscope"/>
            <consortium name="Whitehead Institute Centre for Genome Research"/>
        </authorList>
    </citation>
    <scope>NUCLEOTIDE SEQUENCE</scope>
</reference>
<evidence type="ECO:0000313" key="1">
    <source>
        <dbReference type="EMBL" id="CAG03855.1"/>
    </source>
</evidence>
<dbReference type="OrthoDB" id="660555at2759"/>
<name>Q4S677_TETNG</name>
<dbReference type="EMBL" id="CAAE01014729">
    <property type="protein sequence ID" value="CAG03855.1"/>
    <property type="molecule type" value="Genomic_DNA"/>
</dbReference>
<proteinExistence type="predicted"/>
<sequence length="174" mass="20097">MFLYWKKRGAYELEASPPSPAPERYCWSSALDASPNLPGFSFHQRSSFFPLRRSDEFQLIREGKRESQQDMSKLEKRRSFGRCFCAKRITGSVSSFPIKRAMLRMSHRNETGTDTAGLSYLPSSLFLLSFSFLHDKPVQEEDWVVCQHPECPDRRRASKVRRGSPKVNLTVLQS</sequence>
<dbReference type="KEGG" id="tng:GSTEN00023409G001"/>
<organism evidence="1">
    <name type="scientific">Tetraodon nigroviridis</name>
    <name type="common">Spotted green pufferfish</name>
    <name type="synonym">Chelonodon nigroviridis</name>
    <dbReference type="NCBI Taxonomy" id="99883"/>
    <lineage>
        <taxon>Eukaryota</taxon>
        <taxon>Metazoa</taxon>
        <taxon>Chordata</taxon>
        <taxon>Craniata</taxon>
        <taxon>Vertebrata</taxon>
        <taxon>Euteleostomi</taxon>
        <taxon>Actinopterygii</taxon>
        <taxon>Neopterygii</taxon>
        <taxon>Teleostei</taxon>
        <taxon>Neoteleostei</taxon>
        <taxon>Acanthomorphata</taxon>
        <taxon>Eupercaria</taxon>
        <taxon>Tetraodontiformes</taxon>
        <taxon>Tetradontoidea</taxon>
        <taxon>Tetraodontidae</taxon>
        <taxon>Tetraodon</taxon>
    </lineage>
</organism>
<reference evidence="1" key="1">
    <citation type="journal article" date="2004" name="Nature">
        <title>Genome duplication in the teleost fish Tetraodon nigroviridis reveals the early vertebrate proto-karyotype.</title>
        <authorList>
            <person name="Jaillon O."/>
            <person name="Aury J.-M."/>
            <person name="Brunet F."/>
            <person name="Petit J.-L."/>
            <person name="Stange-Thomann N."/>
            <person name="Mauceli E."/>
            <person name="Bouneau L."/>
            <person name="Fischer C."/>
            <person name="Ozouf-Costaz C."/>
            <person name="Bernot A."/>
            <person name="Nicaud S."/>
            <person name="Jaffe D."/>
            <person name="Fisher S."/>
            <person name="Lutfalla G."/>
            <person name="Dossat C."/>
            <person name="Segurens B."/>
            <person name="Dasilva C."/>
            <person name="Salanoubat M."/>
            <person name="Levy M."/>
            <person name="Boudet N."/>
            <person name="Castellano S."/>
            <person name="Anthouard V."/>
            <person name="Jubin C."/>
            <person name="Castelli V."/>
            <person name="Katinka M."/>
            <person name="Vacherie B."/>
            <person name="Biemont C."/>
            <person name="Skalli Z."/>
            <person name="Cattolico L."/>
            <person name="Poulain J."/>
            <person name="De Berardinis V."/>
            <person name="Cruaud C."/>
            <person name="Duprat S."/>
            <person name="Brottier P."/>
            <person name="Coutanceau J.-P."/>
            <person name="Gouzy J."/>
            <person name="Parra G."/>
            <person name="Lardier G."/>
            <person name="Chapple C."/>
            <person name="McKernan K.J."/>
            <person name="McEwan P."/>
            <person name="Bosak S."/>
            <person name="Kellis M."/>
            <person name="Volff J.-N."/>
            <person name="Guigo R."/>
            <person name="Zody M.C."/>
            <person name="Mesirov J."/>
            <person name="Lindblad-Toh K."/>
            <person name="Birren B."/>
            <person name="Nusbaum C."/>
            <person name="Kahn D."/>
            <person name="Robinson-Rechavi M."/>
            <person name="Laudet V."/>
            <person name="Schachter V."/>
            <person name="Quetier F."/>
            <person name="Saurin W."/>
            <person name="Scarpelli C."/>
            <person name="Wincker P."/>
            <person name="Lander E.S."/>
            <person name="Weissenbach J."/>
            <person name="Roest Crollius H."/>
        </authorList>
    </citation>
    <scope>NUCLEOTIDE SEQUENCE [LARGE SCALE GENOMIC DNA]</scope>
</reference>
<dbReference type="AlphaFoldDB" id="Q4S677"/>
<accession>Q4S677</accession>